<dbReference type="RefSeq" id="WP_024127700.1">
    <property type="nucleotide sequence ID" value="NC_023286.1"/>
</dbReference>
<evidence type="ECO:0000256" key="1">
    <source>
        <dbReference type="SAM" id="MobiDB-lite"/>
    </source>
</evidence>
<accession>V9Z8Y2</accession>
<proteinExistence type="predicted"/>
<geneLocation type="plasmid" evidence="2">
    <name>pFRL6</name>
</geneLocation>
<evidence type="ECO:0000313" key="2">
    <source>
        <dbReference type="EMBL" id="AHE40464.1"/>
    </source>
</evidence>
<organism evidence="2">
    <name type="scientific">Streptomyces sp. F12</name>
    <dbReference type="NCBI Taxonomy" id="1436084"/>
    <lineage>
        <taxon>Bacteria</taxon>
        <taxon>Bacillati</taxon>
        <taxon>Actinomycetota</taxon>
        <taxon>Actinomycetes</taxon>
        <taxon>Kitasatosporales</taxon>
        <taxon>Streptomycetaceae</taxon>
        <taxon>Streptomyces</taxon>
    </lineage>
</organism>
<dbReference type="EMBL" id="KF602051">
    <property type="protein sequence ID" value="AHE40464.1"/>
    <property type="molecule type" value="Genomic_DNA"/>
</dbReference>
<protein>
    <submittedName>
        <fullName evidence="2">Uncharacterized protein</fullName>
    </submittedName>
</protein>
<name>V9Z8Y2_9ACTN</name>
<reference evidence="2" key="1">
    <citation type="submission" date="2013-09" db="EMBL/GenBank/DDBJ databases">
        <title>Complete nucleotide sequence of Streptomyces linear plasmid pFRL6.</title>
        <authorList>
            <person name="Chen Z."/>
            <person name="Fang P."/>
            <person name="Qin Z."/>
        </authorList>
    </citation>
    <scope>NUCLEOTIDE SEQUENCE</scope>
    <source>
        <plasmid evidence="2">pFRL6</plasmid>
    </source>
</reference>
<sequence>MSKSLDQLPADPSKLYLHYTTTHELVEDPYSETLQRWDVSVRHPGAADADRRIPTPQAPPDDVGQETEIGRMEFYRVRLDQGMNASTAMEEESEELEQIARALLHPDGYLTAEASERLSYVGTDLLVMDRVVLTMPWRGFGLGAVLAAEAINRLAPGCRAVACIPGIADPDGSWRPDQVEWDRVTAKITAGWERVGFTHFRDTVYLLDPATGALEDQRSRLRSEYLQMCLGWKSTSAAGTGGDDQ</sequence>
<gene>
    <name evidence="2" type="ORF">pFRL6_377</name>
</gene>
<feature type="region of interest" description="Disordered" evidence="1">
    <location>
        <begin position="45"/>
        <end position="65"/>
    </location>
</feature>
<dbReference type="AlphaFoldDB" id="V9Z8Y2"/>
<keyword evidence="2" id="KW-0614">Plasmid</keyword>